<name>A0A6A6WH76_9PEZI</name>
<feature type="compositionally biased region" description="Basic and acidic residues" evidence="2">
    <location>
        <begin position="265"/>
        <end position="307"/>
    </location>
</feature>
<feature type="compositionally biased region" description="Basic and acidic residues" evidence="2">
    <location>
        <begin position="232"/>
        <end position="255"/>
    </location>
</feature>
<dbReference type="Proteomes" id="UP000799437">
    <property type="component" value="Unassembled WGS sequence"/>
</dbReference>
<evidence type="ECO:0000313" key="3">
    <source>
        <dbReference type="EMBL" id="KAF2761445.1"/>
    </source>
</evidence>
<feature type="compositionally biased region" description="Basic and acidic residues" evidence="2">
    <location>
        <begin position="104"/>
        <end position="119"/>
    </location>
</feature>
<organism evidence="3 4">
    <name type="scientific">Pseudovirgaria hyperparasitica</name>
    <dbReference type="NCBI Taxonomy" id="470096"/>
    <lineage>
        <taxon>Eukaryota</taxon>
        <taxon>Fungi</taxon>
        <taxon>Dikarya</taxon>
        <taxon>Ascomycota</taxon>
        <taxon>Pezizomycotina</taxon>
        <taxon>Dothideomycetes</taxon>
        <taxon>Dothideomycetes incertae sedis</taxon>
        <taxon>Acrospermales</taxon>
        <taxon>Acrospermaceae</taxon>
        <taxon>Pseudovirgaria</taxon>
    </lineage>
</organism>
<feature type="region of interest" description="Disordered" evidence="2">
    <location>
        <begin position="1"/>
        <end position="119"/>
    </location>
</feature>
<reference evidence="3" key="1">
    <citation type="journal article" date="2020" name="Stud. Mycol.">
        <title>101 Dothideomycetes genomes: a test case for predicting lifestyles and emergence of pathogens.</title>
        <authorList>
            <person name="Haridas S."/>
            <person name="Albert R."/>
            <person name="Binder M."/>
            <person name="Bloem J."/>
            <person name="Labutti K."/>
            <person name="Salamov A."/>
            <person name="Andreopoulos B."/>
            <person name="Baker S."/>
            <person name="Barry K."/>
            <person name="Bills G."/>
            <person name="Bluhm B."/>
            <person name="Cannon C."/>
            <person name="Castanera R."/>
            <person name="Culley D."/>
            <person name="Daum C."/>
            <person name="Ezra D."/>
            <person name="Gonzalez J."/>
            <person name="Henrissat B."/>
            <person name="Kuo A."/>
            <person name="Liang C."/>
            <person name="Lipzen A."/>
            <person name="Lutzoni F."/>
            <person name="Magnuson J."/>
            <person name="Mondo S."/>
            <person name="Nolan M."/>
            <person name="Ohm R."/>
            <person name="Pangilinan J."/>
            <person name="Park H.-J."/>
            <person name="Ramirez L."/>
            <person name="Alfaro M."/>
            <person name="Sun H."/>
            <person name="Tritt A."/>
            <person name="Yoshinaga Y."/>
            <person name="Zwiers L.-H."/>
            <person name="Turgeon B."/>
            <person name="Goodwin S."/>
            <person name="Spatafora J."/>
            <person name="Crous P."/>
            <person name="Grigoriev I."/>
        </authorList>
    </citation>
    <scope>NUCLEOTIDE SEQUENCE</scope>
    <source>
        <strain evidence="3">CBS 121739</strain>
    </source>
</reference>
<proteinExistence type="predicted"/>
<feature type="compositionally biased region" description="Acidic residues" evidence="2">
    <location>
        <begin position="150"/>
        <end position="166"/>
    </location>
</feature>
<feature type="compositionally biased region" description="Basic and acidic residues" evidence="2">
    <location>
        <begin position="133"/>
        <end position="144"/>
    </location>
</feature>
<gene>
    <name evidence="3" type="ORF">EJ05DRAFT_264402</name>
</gene>
<dbReference type="OrthoDB" id="333551at2759"/>
<feature type="region of interest" description="Disordered" evidence="2">
    <location>
        <begin position="133"/>
        <end position="205"/>
    </location>
</feature>
<evidence type="ECO:0000256" key="2">
    <source>
        <dbReference type="SAM" id="MobiDB-lite"/>
    </source>
</evidence>
<dbReference type="GO" id="GO:0005634">
    <property type="term" value="C:nucleus"/>
    <property type="evidence" value="ECO:0007669"/>
    <property type="project" value="TreeGrafter"/>
</dbReference>
<dbReference type="RefSeq" id="XP_033603896.1">
    <property type="nucleotide sequence ID" value="XM_033740292.1"/>
</dbReference>
<dbReference type="EMBL" id="ML996567">
    <property type="protein sequence ID" value="KAF2761445.1"/>
    <property type="molecule type" value="Genomic_DNA"/>
</dbReference>
<dbReference type="InterPro" id="IPR025066">
    <property type="entry name" value="CCDC174-like"/>
</dbReference>
<dbReference type="PANTHER" id="PTHR15885:SF1">
    <property type="entry name" value="COILED-COIL DOMAIN-CONTAINING PROTEIN 174"/>
    <property type="match status" value="1"/>
</dbReference>
<dbReference type="Pfam" id="PF13300">
    <property type="entry name" value="DUF4078"/>
    <property type="match status" value="1"/>
</dbReference>
<keyword evidence="1" id="KW-0175">Coiled coil</keyword>
<evidence type="ECO:0000313" key="4">
    <source>
        <dbReference type="Proteomes" id="UP000799437"/>
    </source>
</evidence>
<dbReference type="PANTHER" id="PTHR15885">
    <property type="entry name" value="COILED-COIL DOMAIN-CONTAINING PROTEIN 174"/>
    <property type="match status" value="1"/>
</dbReference>
<feature type="compositionally biased region" description="Low complexity" evidence="2">
    <location>
        <begin position="23"/>
        <end position="51"/>
    </location>
</feature>
<feature type="region of interest" description="Disordered" evidence="2">
    <location>
        <begin position="230"/>
        <end position="309"/>
    </location>
</feature>
<dbReference type="GeneID" id="54481346"/>
<accession>A0A6A6WH76</accession>
<keyword evidence="4" id="KW-1185">Reference proteome</keyword>
<protein>
    <submittedName>
        <fullName evidence="3">Uncharacterized protein</fullName>
    </submittedName>
</protein>
<dbReference type="AlphaFoldDB" id="A0A6A6WH76"/>
<sequence length="334" mass="38049">MPSTKDASLYGEPRPKKSHSKEVSSSSTLAFTSQLSSLIASSSKDSSKTMSGRARKGNKDDIFKAHNKNAKKRALKDLQDSEMSRPAASTEPLDEAQWKRARRKMEEKSRLYNAMKRGDIEDLDDKHMVDFDRKWAEAQDKPEDQAPEISSDEDEESDEELIEYQDEFGRTRKGTRAAIAREEMAKRTNARIQEEQLGTKPTAPSNIIYGDTIQTAAFNPDESVASKMAELAAKRDKEPTPPPDKHFDSKEEIRTRGTGFYAFSGDKEERERQMNALKKEREETERARSEMSQRKEQRKREVEERRKAINAKRLKGEADRFLAELEVPKNLGGG</sequence>
<feature type="compositionally biased region" description="Basic residues" evidence="2">
    <location>
        <begin position="65"/>
        <end position="74"/>
    </location>
</feature>
<evidence type="ECO:0000256" key="1">
    <source>
        <dbReference type="ARBA" id="ARBA00023054"/>
    </source>
</evidence>